<feature type="compositionally biased region" description="Pro residues" evidence="1">
    <location>
        <begin position="72"/>
        <end position="85"/>
    </location>
</feature>
<dbReference type="OrthoDB" id="3242180at2759"/>
<dbReference type="EMBL" id="KN826083">
    <property type="protein sequence ID" value="KIK80165.1"/>
    <property type="molecule type" value="Genomic_DNA"/>
</dbReference>
<dbReference type="STRING" id="930991.A0A0D0DNG5"/>
<gene>
    <name evidence="2" type="ORF">PAXRUDRAFT_246656</name>
</gene>
<name>A0A0D0DNG5_9AGAM</name>
<keyword evidence="3" id="KW-1185">Reference proteome</keyword>
<reference evidence="2 3" key="1">
    <citation type="submission" date="2014-04" db="EMBL/GenBank/DDBJ databases">
        <authorList>
            <consortium name="DOE Joint Genome Institute"/>
            <person name="Kuo A."/>
            <person name="Kohler A."/>
            <person name="Jargeat P."/>
            <person name="Nagy L.G."/>
            <person name="Floudas D."/>
            <person name="Copeland A."/>
            <person name="Barry K.W."/>
            <person name="Cichocki N."/>
            <person name="Veneault-Fourrey C."/>
            <person name="LaButti K."/>
            <person name="Lindquist E.A."/>
            <person name="Lipzen A."/>
            <person name="Lundell T."/>
            <person name="Morin E."/>
            <person name="Murat C."/>
            <person name="Sun H."/>
            <person name="Tunlid A."/>
            <person name="Henrissat B."/>
            <person name="Grigoriev I.V."/>
            <person name="Hibbett D.S."/>
            <person name="Martin F."/>
            <person name="Nordberg H.P."/>
            <person name="Cantor M.N."/>
            <person name="Hua S.X."/>
        </authorList>
    </citation>
    <scope>NUCLEOTIDE SEQUENCE [LARGE SCALE GENOMIC DNA]</scope>
    <source>
        <strain evidence="2 3">Ve08.2h10</strain>
    </source>
</reference>
<proteinExistence type="predicted"/>
<feature type="compositionally biased region" description="Polar residues" evidence="1">
    <location>
        <begin position="43"/>
        <end position="58"/>
    </location>
</feature>
<feature type="region of interest" description="Disordered" evidence="1">
    <location>
        <begin position="28"/>
        <end position="134"/>
    </location>
</feature>
<protein>
    <submittedName>
        <fullName evidence="2">Uncharacterized protein</fullName>
    </submittedName>
</protein>
<sequence>MSIPQPNPRPPPPGDEDLQHLYDEVWRIFDEESPSPKERSPFSAVSPTSRDQYPNSFRTEVDPSSPSVPSVKSPPRPPPAPPAHAPEPRTIIEPALSPTTQRRLRPLPLPPGAVLSPVPATADPHAGAPETAPAVAIVNTSRPGTANVDG</sequence>
<organism evidence="2 3">
    <name type="scientific">Paxillus rubicundulus Ve08.2h10</name>
    <dbReference type="NCBI Taxonomy" id="930991"/>
    <lineage>
        <taxon>Eukaryota</taxon>
        <taxon>Fungi</taxon>
        <taxon>Dikarya</taxon>
        <taxon>Basidiomycota</taxon>
        <taxon>Agaricomycotina</taxon>
        <taxon>Agaricomycetes</taxon>
        <taxon>Agaricomycetidae</taxon>
        <taxon>Boletales</taxon>
        <taxon>Paxilineae</taxon>
        <taxon>Paxillaceae</taxon>
        <taxon>Paxillus</taxon>
    </lineage>
</organism>
<evidence type="ECO:0000313" key="2">
    <source>
        <dbReference type="EMBL" id="KIK80165.1"/>
    </source>
</evidence>
<dbReference type="Proteomes" id="UP000054538">
    <property type="component" value="Unassembled WGS sequence"/>
</dbReference>
<evidence type="ECO:0000313" key="3">
    <source>
        <dbReference type="Proteomes" id="UP000054538"/>
    </source>
</evidence>
<dbReference type="AlphaFoldDB" id="A0A0D0DNG5"/>
<reference evidence="3" key="2">
    <citation type="submission" date="2015-01" db="EMBL/GenBank/DDBJ databases">
        <title>Evolutionary Origins and Diversification of the Mycorrhizal Mutualists.</title>
        <authorList>
            <consortium name="DOE Joint Genome Institute"/>
            <consortium name="Mycorrhizal Genomics Consortium"/>
            <person name="Kohler A."/>
            <person name="Kuo A."/>
            <person name="Nagy L.G."/>
            <person name="Floudas D."/>
            <person name="Copeland A."/>
            <person name="Barry K.W."/>
            <person name="Cichocki N."/>
            <person name="Veneault-Fourrey C."/>
            <person name="LaButti K."/>
            <person name="Lindquist E.A."/>
            <person name="Lipzen A."/>
            <person name="Lundell T."/>
            <person name="Morin E."/>
            <person name="Murat C."/>
            <person name="Riley R."/>
            <person name="Ohm R."/>
            <person name="Sun H."/>
            <person name="Tunlid A."/>
            <person name="Henrissat B."/>
            <person name="Grigoriev I.V."/>
            <person name="Hibbett D.S."/>
            <person name="Martin F."/>
        </authorList>
    </citation>
    <scope>NUCLEOTIDE SEQUENCE [LARGE SCALE GENOMIC DNA]</scope>
    <source>
        <strain evidence="3">Ve08.2h10</strain>
    </source>
</reference>
<feature type="compositionally biased region" description="Basic and acidic residues" evidence="1">
    <location>
        <begin position="28"/>
        <end position="40"/>
    </location>
</feature>
<feature type="compositionally biased region" description="Low complexity" evidence="1">
    <location>
        <begin position="62"/>
        <end position="71"/>
    </location>
</feature>
<dbReference type="HOGENOM" id="CLU_1741168_0_0_1"/>
<dbReference type="InParanoid" id="A0A0D0DNG5"/>
<accession>A0A0D0DNG5</accession>
<evidence type="ECO:0000256" key="1">
    <source>
        <dbReference type="SAM" id="MobiDB-lite"/>
    </source>
</evidence>